<name>A0A8J2S1T6_9CRUS</name>
<dbReference type="OrthoDB" id="6377690at2759"/>
<dbReference type="Proteomes" id="UP000789390">
    <property type="component" value="Unassembled WGS sequence"/>
</dbReference>
<comment type="caution">
    <text evidence="1">The sequence shown here is derived from an EMBL/GenBank/DDBJ whole genome shotgun (WGS) entry which is preliminary data.</text>
</comment>
<evidence type="ECO:0000313" key="2">
    <source>
        <dbReference type="Proteomes" id="UP000789390"/>
    </source>
</evidence>
<dbReference type="AlphaFoldDB" id="A0A8J2S1T6"/>
<dbReference type="EMBL" id="CAKKLH010000336">
    <property type="protein sequence ID" value="CAH0113235.1"/>
    <property type="molecule type" value="Genomic_DNA"/>
</dbReference>
<protein>
    <submittedName>
        <fullName evidence="1">Uncharacterized protein</fullName>
    </submittedName>
</protein>
<evidence type="ECO:0000313" key="1">
    <source>
        <dbReference type="EMBL" id="CAH0113235.1"/>
    </source>
</evidence>
<keyword evidence="2" id="KW-1185">Reference proteome</keyword>
<sequence>MVIEKRDAHRRRQGLLLCFLVFYLTLLCENAYAIRLSRNPLFNGMLNRRNAIRATTIGNLHHNQQLFQNHLNQHKLFSQQPQQQEPAVAASSVVTTNSLNTNHVDPYISGSNSVDKEVAENPDLDQIAADAQAEQKSANLVASASTTSYTSASGGGYGAGAGSSSLGSYGGGSSGFGGGYGGGSVGGYGDSGGASYGSSGSYGGNSFGAGSSYGGLGGASSYGSGSGLGGGSYGSSGSYGGNSIGAGSSYGGLGGASSYGSGSGLGGGSYGFGGSTGGGHSSFGGGGGGYGGGAAAPSYSISYPAQQGATKADTIHLLSSLAPSLLLSSLLLPLALALLTNTTNSLIGRKKRDVSDDYDDDLQFSLNGDILDADITLLDEQFFPTMDAMLESYSPDDAERLAEFVRHRGLLDINNPCLEKLACLATTTNSKFKRFDNLKKAIKLLEKTIDPDINKRLKKGSSVGAIKERNCLTKFICKSMKSAVLS</sequence>
<gene>
    <name evidence="1" type="ORF">DGAL_LOCUS17037</name>
</gene>
<proteinExistence type="predicted"/>
<organism evidence="1 2">
    <name type="scientific">Daphnia galeata</name>
    <dbReference type="NCBI Taxonomy" id="27404"/>
    <lineage>
        <taxon>Eukaryota</taxon>
        <taxon>Metazoa</taxon>
        <taxon>Ecdysozoa</taxon>
        <taxon>Arthropoda</taxon>
        <taxon>Crustacea</taxon>
        <taxon>Branchiopoda</taxon>
        <taxon>Diplostraca</taxon>
        <taxon>Cladocera</taxon>
        <taxon>Anomopoda</taxon>
        <taxon>Daphniidae</taxon>
        <taxon>Daphnia</taxon>
    </lineage>
</organism>
<reference evidence="1" key="1">
    <citation type="submission" date="2021-11" db="EMBL/GenBank/DDBJ databases">
        <authorList>
            <person name="Schell T."/>
        </authorList>
    </citation>
    <scope>NUCLEOTIDE SEQUENCE</scope>
    <source>
        <strain evidence="1">M5</strain>
    </source>
</reference>
<accession>A0A8J2S1T6</accession>